<reference evidence="1" key="1">
    <citation type="submission" date="2020-05" db="EMBL/GenBank/DDBJ databases">
        <title>Large-scale comparative analyses of tick genomes elucidate their genetic diversity and vector capacities.</title>
        <authorList>
            <person name="Jia N."/>
            <person name="Wang J."/>
            <person name="Shi W."/>
            <person name="Du L."/>
            <person name="Sun Y."/>
            <person name="Zhan W."/>
            <person name="Jiang J."/>
            <person name="Wang Q."/>
            <person name="Zhang B."/>
            <person name="Ji P."/>
            <person name="Sakyi L.B."/>
            <person name="Cui X."/>
            <person name="Yuan T."/>
            <person name="Jiang B."/>
            <person name="Yang W."/>
            <person name="Lam T.T.-Y."/>
            <person name="Chang Q."/>
            <person name="Ding S."/>
            <person name="Wang X."/>
            <person name="Zhu J."/>
            <person name="Ruan X."/>
            <person name="Zhao L."/>
            <person name="Wei J."/>
            <person name="Que T."/>
            <person name="Du C."/>
            <person name="Cheng J."/>
            <person name="Dai P."/>
            <person name="Han X."/>
            <person name="Huang E."/>
            <person name="Gao Y."/>
            <person name="Liu J."/>
            <person name="Shao H."/>
            <person name="Ye R."/>
            <person name="Li L."/>
            <person name="Wei W."/>
            <person name="Wang X."/>
            <person name="Wang C."/>
            <person name="Yang T."/>
            <person name="Huo Q."/>
            <person name="Li W."/>
            <person name="Guo W."/>
            <person name="Chen H."/>
            <person name="Zhou L."/>
            <person name="Ni X."/>
            <person name="Tian J."/>
            <person name="Zhou Y."/>
            <person name="Sheng Y."/>
            <person name="Liu T."/>
            <person name="Pan Y."/>
            <person name="Xia L."/>
            <person name="Li J."/>
            <person name="Zhao F."/>
            <person name="Cao W."/>
        </authorList>
    </citation>
    <scope>NUCLEOTIDE SEQUENCE</scope>
    <source>
        <strain evidence="1">Hyas-2018</strain>
    </source>
</reference>
<gene>
    <name evidence="1" type="ORF">HPB50_006158</name>
</gene>
<evidence type="ECO:0000313" key="2">
    <source>
        <dbReference type="Proteomes" id="UP000821845"/>
    </source>
</evidence>
<accession>A0ACB7S350</accession>
<name>A0ACB7S350_HYAAI</name>
<dbReference type="EMBL" id="CM023486">
    <property type="protein sequence ID" value="KAH6927607.1"/>
    <property type="molecule type" value="Genomic_DNA"/>
</dbReference>
<comment type="caution">
    <text evidence="1">The sequence shown here is derived from an EMBL/GenBank/DDBJ whole genome shotgun (WGS) entry which is preliminary data.</text>
</comment>
<sequence>MCSVTLVNFFWQAVEYGTRLTGAMSTKMKDTSRGSGVVSLAEQATDIQKTGYLRKLKTMKKKFFVMRKESEAGPARLECYDSEKKWKAGVLPKRTIALRSCFNINRRADAKQRHVLALYTRDDSYALVAENEAELDVWLTELLRLQHGTSDVDGDARPKPLFEHVWQVNVKTKGLGSSRNITGPHRLCLTASALTLVKMHTDQENPEALEFPLMSIRRCGHSDCFFFMELGRSSVTGSGELWMQTEDTVIAQNMHETILGAMKTSRNKEELGPFTRPRSSSTSENSKPIAHKRPAHAVATTTTHASTSCRDRCDSMPTSRSRNSSESHGESRSTLYLVEMELKPTLPVTFDDTIASDIPVQEVGSFDSTSSVLSAADESDGQAEYFNRYSHSLPMDIMAGPKEPTIKEEAAVDEYLMMSSPVGSSKSSHYSSRPTTLVGNLSSYQHTNMSESNDYLKMSMSPASNVPEGNGNGDGYIPMSPVGSMSLSSSLEKAAAPSSSADTGYLSMEPQGAAASSSCTTVRPVSHASCSSPTVVHTGFPTTILSVPPSEYMDMAPLSSSLPKSVGESCTDFSGSWCSAHSLQDVPSSASPLSASLEGFHLDKVKSYFSPSEDDSEAFIKPVRAYSIGSRQQVKKTSFSGPLDQSRVRAYSVGSQVAPTAMRRRMKKDSDIDVNAMQRLEGQKSSSVPTLQEDTSSQQAPRAHNYNEDLMEINYDRSDLGQGSSNTLVTDKSSALPPTNTKQPEASEAVRKLSTASTPSTTKTFDDYMVMTGSESSLAGSSYQHSVTSPTSSDQPERKVSIPSSGRQRKEDLGKENHPGGRSSSYTGMVRRSSTTQQALREDNAVTSPPPSNGLNQSKMENEYVATEMTKKGVAFLGTSNGTVSKGKPSSAYHVGVPPMATASLRPASPESQQLGEYVNLDLSKTMKWTQPVKMPVSSSTDTTPTAPSTNGSSSWGSGPKLPAEGSGAFTRVAPLAVAESSYVQLRGLADPSAPMVPQQVPPEANYENISLKGGATVEAPAEHVLNYASLDLAPPSGEDGAPGAVQRSPRAATATGVDPANEEGPTFSYAEIDFTKSEGLRNVSGYRS</sequence>
<dbReference type="Proteomes" id="UP000821845">
    <property type="component" value="Chromosome 6"/>
</dbReference>
<organism evidence="1 2">
    <name type="scientific">Hyalomma asiaticum</name>
    <name type="common">Tick</name>
    <dbReference type="NCBI Taxonomy" id="266040"/>
    <lineage>
        <taxon>Eukaryota</taxon>
        <taxon>Metazoa</taxon>
        <taxon>Ecdysozoa</taxon>
        <taxon>Arthropoda</taxon>
        <taxon>Chelicerata</taxon>
        <taxon>Arachnida</taxon>
        <taxon>Acari</taxon>
        <taxon>Parasitiformes</taxon>
        <taxon>Ixodida</taxon>
        <taxon>Ixodoidea</taxon>
        <taxon>Ixodidae</taxon>
        <taxon>Hyalomminae</taxon>
        <taxon>Hyalomma</taxon>
    </lineage>
</organism>
<evidence type="ECO:0000313" key="1">
    <source>
        <dbReference type="EMBL" id="KAH6927607.1"/>
    </source>
</evidence>
<protein>
    <submittedName>
        <fullName evidence="1">Uncharacterized protein</fullName>
    </submittedName>
</protein>
<proteinExistence type="predicted"/>
<keyword evidence="2" id="KW-1185">Reference proteome</keyword>